<reference evidence="1" key="1">
    <citation type="submission" date="2022-03" db="EMBL/GenBank/DDBJ databases">
        <title>Identification of a novel bacterium isolated from mangrove sediments.</title>
        <authorList>
            <person name="Pan X."/>
        </authorList>
    </citation>
    <scope>NUCLEOTIDE SEQUENCE</scope>
    <source>
        <strain evidence="1">B2580</strain>
    </source>
</reference>
<comment type="caution">
    <text evidence="1">The sequence shown here is derived from an EMBL/GenBank/DDBJ whole genome shotgun (WGS) entry which is preliminary data.</text>
</comment>
<accession>A0ABT0AZN6</accession>
<proteinExistence type="predicted"/>
<protein>
    <submittedName>
        <fullName evidence="1">Sulfotransferase</fullName>
    </submittedName>
</protein>
<organism evidence="1 2">
    <name type="scientific">Novosphingobium album</name>
    <name type="common">ex Hu et al. 2023</name>
    <dbReference type="NCBI Taxonomy" id="2930093"/>
    <lineage>
        <taxon>Bacteria</taxon>
        <taxon>Pseudomonadati</taxon>
        <taxon>Pseudomonadota</taxon>
        <taxon>Alphaproteobacteria</taxon>
        <taxon>Sphingomonadales</taxon>
        <taxon>Sphingomonadaceae</taxon>
        <taxon>Novosphingobium</taxon>
    </lineage>
</organism>
<evidence type="ECO:0000313" key="1">
    <source>
        <dbReference type="EMBL" id="MCJ2178282.1"/>
    </source>
</evidence>
<evidence type="ECO:0000313" key="2">
    <source>
        <dbReference type="Proteomes" id="UP001162880"/>
    </source>
</evidence>
<name>A0ABT0AZN6_9SPHN</name>
<dbReference type="Pfam" id="PF13469">
    <property type="entry name" value="Sulfotransfer_3"/>
    <property type="match status" value="1"/>
</dbReference>
<dbReference type="InterPro" id="IPR052736">
    <property type="entry name" value="Stf3_sulfotransferase"/>
</dbReference>
<keyword evidence="2" id="KW-1185">Reference proteome</keyword>
<dbReference type="InterPro" id="IPR027417">
    <property type="entry name" value="P-loop_NTPase"/>
</dbReference>
<dbReference type="Proteomes" id="UP001162880">
    <property type="component" value="Unassembled WGS sequence"/>
</dbReference>
<gene>
    <name evidence="1" type="ORF">MTR64_06885</name>
</gene>
<sequence>MTADEVIQAARAQTGLTEFGDPAIIEGLEILLKSYSDEARYSERGSQMAHADLVKWMAIRMKIENWLAKHPELLDAPIEKPMFVFGLPRTGTTLVINLLASDPARRPFLRWESQDPVPPPMPEELHAGPRWEKTDQQTKAALQYMPQIAAIHFEEADSPTECQFLMTPSFCSQVYESQADIPGYREWFLHKADYLPAFRFHKRYLQMLQANAGGRWTLKNPWHPLYLPALKQAYPDAQLVMTHRDPADVLGSIGSLIENVRKIYSDDVDLETIGRQFVETFQIMIERQDAFRAEHGRDSILDVQYAEVMKDPLGQVRAIYDHFDEPFTAEAEAAMQAYMDANPKGKHGKHEYSLERYGLSREGVHKTFADYIERYQIPVKG</sequence>
<dbReference type="RefSeq" id="WP_243992161.1">
    <property type="nucleotide sequence ID" value="NZ_JALHLE010000007.1"/>
</dbReference>
<dbReference type="EMBL" id="JALHLE010000007">
    <property type="protein sequence ID" value="MCJ2178282.1"/>
    <property type="molecule type" value="Genomic_DNA"/>
</dbReference>
<dbReference type="PANTHER" id="PTHR36451:SF1">
    <property type="entry name" value="OMEGA-HYDROXY-BETA-DIHYDROMENAQUINONE-9 SULFOTRANSFERASE STF3"/>
    <property type="match status" value="1"/>
</dbReference>
<dbReference type="SUPFAM" id="SSF52540">
    <property type="entry name" value="P-loop containing nucleoside triphosphate hydrolases"/>
    <property type="match status" value="1"/>
</dbReference>
<dbReference type="PANTHER" id="PTHR36451">
    <property type="entry name" value="PAPS-DEPENDENT SULFOTRANSFERASE STF3"/>
    <property type="match status" value="1"/>
</dbReference>
<dbReference type="Gene3D" id="3.40.50.300">
    <property type="entry name" value="P-loop containing nucleotide triphosphate hydrolases"/>
    <property type="match status" value="1"/>
</dbReference>